<organism evidence="1 2">
    <name type="scientific">Massilia orientalis</name>
    <dbReference type="NCBI Taxonomy" id="3050128"/>
    <lineage>
        <taxon>Bacteria</taxon>
        <taxon>Pseudomonadati</taxon>
        <taxon>Pseudomonadota</taxon>
        <taxon>Betaproteobacteria</taxon>
        <taxon>Burkholderiales</taxon>
        <taxon>Oxalobacteraceae</taxon>
        <taxon>Telluria group</taxon>
        <taxon>Massilia</taxon>
    </lineage>
</organism>
<evidence type="ECO:0000313" key="1">
    <source>
        <dbReference type="EMBL" id="MFJ1470217.1"/>
    </source>
</evidence>
<keyword evidence="2" id="KW-1185">Reference proteome</keyword>
<dbReference type="Proteomes" id="UP001168096">
    <property type="component" value="Unassembled WGS sequence"/>
</dbReference>
<dbReference type="EMBL" id="JASNRB020000013">
    <property type="protein sequence ID" value="MFJ1470217.1"/>
    <property type="molecule type" value="Genomic_DNA"/>
</dbReference>
<protein>
    <submittedName>
        <fullName evidence="1">Uncharacterized protein</fullName>
    </submittedName>
</protein>
<comment type="caution">
    <text evidence="1">The sequence shown here is derived from an EMBL/GenBank/DDBJ whole genome shotgun (WGS) entry which is preliminary data.</text>
</comment>
<reference evidence="1" key="1">
    <citation type="submission" date="2024-11" db="EMBL/GenBank/DDBJ databases">
        <title>Description of Massilia orientalis sp. nov., isolated from rhizosphere soil of Ageratina adenophora.</title>
        <authorList>
            <person name="Wang Y."/>
        </authorList>
    </citation>
    <scope>NUCLEOTIDE SEQUENCE</scope>
    <source>
        <strain evidence="1">YIM B02787</strain>
    </source>
</reference>
<accession>A0ACC7ME93</accession>
<proteinExistence type="predicted"/>
<evidence type="ECO:0000313" key="2">
    <source>
        <dbReference type="Proteomes" id="UP001168096"/>
    </source>
</evidence>
<name>A0ACC7ME93_9BURK</name>
<gene>
    <name evidence="1" type="ORF">QPK29_021095</name>
</gene>
<sequence>MSTNTNKTPVDYFEFTAQAETPFVVLEHREGRLPIKRSLVTSAGAIEITGSDGAVEVLGSAENPCSTAVLKRIRTHHEGLLLVQVDVARIDGVSEQVLSARFH</sequence>